<name>A0AAV0B3M0_PHAPC</name>
<dbReference type="Pfam" id="PF05180">
    <property type="entry name" value="zf-DNL"/>
    <property type="match status" value="1"/>
</dbReference>
<evidence type="ECO:0000256" key="2">
    <source>
        <dbReference type="ARBA" id="ARBA00022771"/>
    </source>
</evidence>
<dbReference type="PANTHER" id="PTHR20922">
    <property type="entry name" value="DNL-TYPE ZINC FINGER PROTEIN"/>
    <property type="match status" value="1"/>
</dbReference>
<dbReference type="GO" id="GO:0005739">
    <property type="term" value="C:mitochondrion"/>
    <property type="evidence" value="ECO:0007669"/>
    <property type="project" value="TreeGrafter"/>
</dbReference>
<dbReference type="GO" id="GO:0006457">
    <property type="term" value="P:protein folding"/>
    <property type="evidence" value="ECO:0007669"/>
    <property type="project" value="TreeGrafter"/>
</dbReference>
<dbReference type="EMBL" id="CALTRL010002757">
    <property type="protein sequence ID" value="CAH7676608.1"/>
    <property type="molecule type" value="Genomic_DNA"/>
</dbReference>
<organism evidence="7 8">
    <name type="scientific">Phakopsora pachyrhizi</name>
    <name type="common">Asian soybean rust disease fungus</name>
    <dbReference type="NCBI Taxonomy" id="170000"/>
    <lineage>
        <taxon>Eukaryota</taxon>
        <taxon>Fungi</taxon>
        <taxon>Dikarya</taxon>
        <taxon>Basidiomycota</taxon>
        <taxon>Pucciniomycotina</taxon>
        <taxon>Pucciniomycetes</taxon>
        <taxon>Pucciniales</taxon>
        <taxon>Phakopsoraceae</taxon>
        <taxon>Phakopsora</taxon>
    </lineage>
</organism>
<evidence type="ECO:0000256" key="3">
    <source>
        <dbReference type="ARBA" id="ARBA00022833"/>
    </source>
</evidence>
<dbReference type="GO" id="GO:0030150">
    <property type="term" value="P:protein import into mitochondrial matrix"/>
    <property type="evidence" value="ECO:0007669"/>
    <property type="project" value="TreeGrafter"/>
</dbReference>
<protein>
    <submittedName>
        <fullName evidence="7">DNL zinc finger-domain-containing protein</fullName>
    </submittedName>
</protein>
<dbReference type="GO" id="GO:0050821">
    <property type="term" value="P:protein stabilization"/>
    <property type="evidence" value="ECO:0007669"/>
    <property type="project" value="TreeGrafter"/>
</dbReference>
<keyword evidence="8" id="KW-1185">Reference proteome</keyword>
<gene>
    <name evidence="7" type="ORF">PPACK8108_LOCUS11767</name>
</gene>
<dbReference type="InterPro" id="IPR007853">
    <property type="entry name" value="Znf_DNL-typ"/>
</dbReference>
<keyword evidence="2 4" id="KW-0863">Zinc-finger</keyword>
<dbReference type="InterPro" id="IPR024158">
    <property type="entry name" value="Mt_import_TIM15"/>
</dbReference>
<evidence type="ECO:0000256" key="1">
    <source>
        <dbReference type="ARBA" id="ARBA00022723"/>
    </source>
</evidence>
<keyword evidence="1" id="KW-0479">Metal-binding</keyword>
<evidence type="ECO:0000259" key="6">
    <source>
        <dbReference type="PROSITE" id="PS51501"/>
    </source>
</evidence>
<feature type="compositionally biased region" description="Low complexity" evidence="5">
    <location>
        <begin position="10"/>
        <end position="29"/>
    </location>
</feature>
<dbReference type="PANTHER" id="PTHR20922:SF13">
    <property type="entry name" value="DNL-TYPE ZINC FINGER PROTEIN"/>
    <property type="match status" value="1"/>
</dbReference>
<dbReference type="PROSITE" id="PS51501">
    <property type="entry name" value="ZF_DNL"/>
    <property type="match status" value="1"/>
</dbReference>
<evidence type="ECO:0000256" key="4">
    <source>
        <dbReference type="PROSITE-ProRule" id="PRU00834"/>
    </source>
</evidence>
<keyword evidence="3" id="KW-0862">Zinc</keyword>
<evidence type="ECO:0000313" key="8">
    <source>
        <dbReference type="Proteomes" id="UP001153365"/>
    </source>
</evidence>
<dbReference type="AlphaFoldDB" id="A0AAV0B3M0"/>
<dbReference type="Proteomes" id="UP001153365">
    <property type="component" value="Unassembled WGS sequence"/>
</dbReference>
<proteinExistence type="predicted"/>
<dbReference type="GO" id="GO:0051087">
    <property type="term" value="F:protein-folding chaperone binding"/>
    <property type="evidence" value="ECO:0007669"/>
    <property type="project" value="TreeGrafter"/>
</dbReference>
<sequence>MRIQFTCTAPSSSSSTHPTHPTTINPNNNLEGKDVTDEIRGDQEDVCGHRNQHEFSRQSFESGIVLVQCPNCLNRHLIADNLQWFTSNPTSDDPNFRMDLRNIVEIMRSKGEVVRRGSSN</sequence>
<feature type="region of interest" description="Disordered" evidence="5">
    <location>
        <begin position="1"/>
        <end position="33"/>
    </location>
</feature>
<dbReference type="GO" id="GO:0008270">
    <property type="term" value="F:zinc ion binding"/>
    <property type="evidence" value="ECO:0007669"/>
    <property type="project" value="UniProtKB-KW"/>
</dbReference>
<evidence type="ECO:0000313" key="7">
    <source>
        <dbReference type="EMBL" id="CAH7676608.1"/>
    </source>
</evidence>
<feature type="domain" description="DNL-type" evidence="6">
    <location>
        <begin position="33"/>
        <end position="120"/>
    </location>
</feature>
<evidence type="ECO:0000256" key="5">
    <source>
        <dbReference type="SAM" id="MobiDB-lite"/>
    </source>
</evidence>
<reference evidence="7" key="1">
    <citation type="submission" date="2022-06" db="EMBL/GenBank/DDBJ databases">
        <authorList>
            <consortium name="SYNGENTA / RWTH Aachen University"/>
        </authorList>
    </citation>
    <scope>NUCLEOTIDE SEQUENCE</scope>
</reference>
<accession>A0AAV0B3M0</accession>
<comment type="caution">
    <text evidence="7">The sequence shown here is derived from an EMBL/GenBank/DDBJ whole genome shotgun (WGS) entry which is preliminary data.</text>
</comment>